<dbReference type="InterPro" id="IPR027417">
    <property type="entry name" value="P-loop_NTPase"/>
</dbReference>
<dbReference type="EMBL" id="CAJNDS010001128">
    <property type="protein sequence ID" value="CAE7248988.1"/>
    <property type="molecule type" value="Genomic_DNA"/>
</dbReference>
<dbReference type="Pfam" id="PF13604">
    <property type="entry name" value="AAA_30"/>
    <property type="match status" value="1"/>
</dbReference>
<evidence type="ECO:0000256" key="1">
    <source>
        <dbReference type="SAM" id="MobiDB-lite"/>
    </source>
</evidence>
<sequence>MLVGEMRICKSMKVTREELRDNVHLHGIEDLTSLQSANIYAWVLEDVKAYKKPFPCSRKAGRGWVDLRPPSPRPRQTECQNPDCRFGLTKQSIRGRPYTRPADGVSFEHCVFCSAAAFEAALQERAGRQIKRWLGQLANANDGRHNEALQRIEEMHGAHMVERFAPEQPKRNALPRSSWKSCLAYRQATVQVSDADRDAYKAQQRRQKTRLQNKFPAVYGEDAREESHWMPSRAVAFRKWCLDDSWRMCSCCGRMVPQCFRAKHAKGKATASPEFPACGYCKSNGSTGYWAPTPADIPGRLRKLSSQVVEALRPFDIHTGGVFRPPNGYLVHNDMMRFSFKTSSVEDNIAKLPKKQRKRGQKALAYLLQDDCPSHYRRFWQLHQRSLWSRAKAIERGDIRSGTPTKRLPTNFIETVGIECALWPHLYWCVEMTETYVRSQDARRLQRRRRLQMEDSNSEDADLVDPASGRASRQSAKASYLAKAHSAVIGYSTDSQLLHFVYDLWLFTTIGGAKNSAGTGSIREALATKPYSPEMWRTYHAALVDLQRQIGWPSLFITVAPYEWSFPYHQWLEDELTKTLSARLEMPVAETLHLAHILTQAVKGLLTGANEGLHPKREHVFCAADGPGKVRHWVARLEFQDGKRKRHVFRDGQFYHGRGALHVHILLWLKDMQCMDLSSKIRADMPGEDEKEMRDLVVGSQLDYTSSGWPVREEPTKVIEAEQRLQLHHPQEAFQRRCRAYLPDVLAALHCHVDVLASDGRAMVLKYCTSYLPKFSSSFATELLNNEATDFSLARRVLADYHPLQPEMIMQLAAQQHPQFLCPATVRKFVVPVPWQKDLPQIVQSYMSSTWRRDNMSLLDFLRKSGADGQISQRYRRTHSASKIGMPLNDWINVHPADGKTLVASMMYAHTNDRHYGQWLLLNMPFRAIDDLWHPQADLLPDNLRYLGLCVLHRPRFWRSPEQIRSELEKEARTNTYIQNTLAMLAARIELIDAYLSGEMTVDKTPAPALHGVANVAGEAIQLAPEQANVVNTISDRVRHALLAKWPEDREVDGWATWLEHDVAVNIATVVLGPAGSGKSTAVEIALDRAVQAGAHVGVACPTGMLATRYRARHPHLDIDTVHGMFALHKDELATADMMKLYDLLVIDEIGQLPTWIFDRLLRLWDAADRRPALVFVGDFCQLTGVDDTTARDSPRWKDMHILNLREMRRCKCERLRWKLQLLRSAIPSGEQLRKILKGHRANLRSRPGAGNRISPDDVRVILKETPNTTLVTISRKGSARLNQFALQALFANAEVLDFIPCDPQENFENFYGTQQVDAQPFWMPVYEGMRVTITRNTDKENGFVNGMSATVQCMRRSGVQVKTDEGKILLIHPIMHENYLFDGSYRKTTAFPLRLGYSTTLHKVQGATLPHITLWMNVPFIRAALYVALSRVQYDRDWRFIGSIDRRHCLPAAI</sequence>
<dbReference type="SUPFAM" id="SSF52540">
    <property type="entry name" value="P-loop containing nucleoside triphosphate hydrolases"/>
    <property type="match status" value="2"/>
</dbReference>
<dbReference type="PANTHER" id="PTHR47642">
    <property type="entry name" value="ATP-DEPENDENT DNA HELICASE"/>
    <property type="match status" value="1"/>
</dbReference>
<evidence type="ECO:0000313" key="2">
    <source>
        <dbReference type="EMBL" id="CAE7248988.1"/>
    </source>
</evidence>
<dbReference type="PANTHER" id="PTHR47642:SF5">
    <property type="entry name" value="ATP-DEPENDENT DNA HELICASE"/>
    <property type="match status" value="1"/>
</dbReference>
<dbReference type="InterPro" id="IPR051055">
    <property type="entry name" value="PIF1_helicase"/>
</dbReference>
<name>A0A812LMW2_9DINO</name>
<keyword evidence="3" id="KW-1185">Reference proteome</keyword>
<organism evidence="2 3">
    <name type="scientific">Symbiodinium natans</name>
    <dbReference type="NCBI Taxonomy" id="878477"/>
    <lineage>
        <taxon>Eukaryota</taxon>
        <taxon>Sar</taxon>
        <taxon>Alveolata</taxon>
        <taxon>Dinophyceae</taxon>
        <taxon>Suessiales</taxon>
        <taxon>Symbiodiniaceae</taxon>
        <taxon>Symbiodinium</taxon>
    </lineage>
</organism>
<protein>
    <submittedName>
        <fullName evidence="2">Pif1 protein</fullName>
    </submittedName>
</protein>
<evidence type="ECO:0000313" key="3">
    <source>
        <dbReference type="Proteomes" id="UP000604046"/>
    </source>
</evidence>
<dbReference type="OrthoDB" id="432388at2759"/>
<proteinExistence type="predicted"/>
<feature type="region of interest" description="Disordered" evidence="1">
    <location>
        <begin position="449"/>
        <end position="469"/>
    </location>
</feature>
<gene>
    <name evidence="2" type="primary">Pif1</name>
    <name evidence="2" type="ORF">SNAT2548_LOCUS12101</name>
</gene>
<dbReference type="Gene3D" id="2.30.30.940">
    <property type="match status" value="1"/>
</dbReference>
<comment type="caution">
    <text evidence="2">The sequence shown here is derived from an EMBL/GenBank/DDBJ whole genome shotgun (WGS) entry which is preliminary data.</text>
</comment>
<accession>A0A812LMW2</accession>
<dbReference type="Gene3D" id="3.40.50.300">
    <property type="entry name" value="P-loop containing nucleotide triphosphate hydrolases"/>
    <property type="match status" value="2"/>
</dbReference>
<dbReference type="Proteomes" id="UP000604046">
    <property type="component" value="Unassembled WGS sequence"/>
</dbReference>
<reference evidence="2" key="1">
    <citation type="submission" date="2021-02" db="EMBL/GenBank/DDBJ databases">
        <authorList>
            <person name="Dougan E. K."/>
            <person name="Rhodes N."/>
            <person name="Thang M."/>
            <person name="Chan C."/>
        </authorList>
    </citation>
    <scope>NUCLEOTIDE SEQUENCE</scope>
</reference>